<keyword evidence="5 10" id="KW-0597">Phosphoprotein</keyword>
<feature type="coiled-coil region" evidence="11">
    <location>
        <begin position="306"/>
        <end position="333"/>
    </location>
</feature>
<dbReference type="Gene3D" id="3.30.450.20">
    <property type="entry name" value="PAS domain"/>
    <property type="match status" value="1"/>
</dbReference>
<evidence type="ECO:0000256" key="4">
    <source>
        <dbReference type="ARBA" id="ARBA00022475"/>
    </source>
</evidence>
<evidence type="ECO:0000256" key="3">
    <source>
        <dbReference type="ARBA" id="ARBA00012438"/>
    </source>
</evidence>
<dbReference type="InterPro" id="IPR004358">
    <property type="entry name" value="Sig_transdc_His_kin-like_C"/>
</dbReference>
<keyword evidence="17" id="KW-0808">Transferase</keyword>
<dbReference type="InterPro" id="IPR035965">
    <property type="entry name" value="PAS-like_dom_sf"/>
</dbReference>
<dbReference type="CDD" id="cd16922">
    <property type="entry name" value="HATPase_EvgS-ArcB-TorS-like"/>
    <property type="match status" value="1"/>
</dbReference>
<dbReference type="PANTHER" id="PTHR45339">
    <property type="entry name" value="HYBRID SIGNAL TRANSDUCTION HISTIDINE KINASE J"/>
    <property type="match status" value="1"/>
</dbReference>
<dbReference type="Pfam" id="PF00072">
    <property type="entry name" value="Response_reg"/>
    <property type="match status" value="1"/>
</dbReference>
<evidence type="ECO:0000256" key="11">
    <source>
        <dbReference type="SAM" id="Coils"/>
    </source>
</evidence>
<feature type="transmembrane region" description="Helical" evidence="13">
    <location>
        <begin position="163"/>
        <end position="183"/>
    </location>
</feature>
<evidence type="ECO:0000256" key="6">
    <source>
        <dbReference type="ARBA" id="ARBA00022692"/>
    </source>
</evidence>
<dbReference type="SMART" id="SM00448">
    <property type="entry name" value="REC"/>
    <property type="match status" value="1"/>
</dbReference>
<dbReference type="Pfam" id="PF07694">
    <property type="entry name" value="5TM-5TMR_LYT"/>
    <property type="match status" value="1"/>
</dbReference>
<keyword evidence="9 13" id="KW-0472">Membrane</keyword>
<protein>
    <recommendedName>
        <fullName evidence="3">histidine kinase</fullName>
        <ecNumber evidence="3">2.7.13.3</ecNumber>
    </recommendedName>
</protein>
<dbReference type="SUPFAM" id="SSF55785">
    <property type="entry name" value="PYP-like sensor domain (PAS domain)"/>
    <property type="match status" value="1"/>
</dbReference>
<evidence type="ECO:0000259" key="15">
    <source>
        <dbReference type="PROSITE" id="PS50110"/>
    </source>
</evidence>
<dbReference type="PROSITE" id="PS50109">
    <property type="entry name" value="HIS_KIN"/>
    <property type="match status" value="1"/>
</dbReference>
<dbReference type="SMART" id="SM00387">
    <property type="entry name" value="HATPase_c"/>
    <property type="match status" value="1"/>
</dbReference>
<keyword evidence="11" id="KW-0175">Coiled coil</keyword>
<feature type="domain" description="Histidine kinase" evidence="14">
    <location>
        <begin position="340"/>
        <end position="561"/>
    </location>
</feature>
<dbReference type="InterPro" id="IPR001789">
    <property type="entry name" value="Sig_transdc_resp-reg_receiver"/>
</dbReference>
<dbReference type="SUPFAM" id="SSF55874">
    <property type="entry name" value="ATPase domain of HSP90 chaperone/DNA topoisomerase II/histidine kinase"/>
    <property type="match status" value="1"/>
</dbReference>
<evidence type="ECO:0000256" key="13">
    <source>
        <dbReference type="SAM" id="Phobius"/>
    </source>
</evidence>
<feature type="transmembrane region" description="Helical" evidence="13">
    <location>
        <begin position="132"/>
        <end position="151"/>
    </location>
</feature>
<dbReference type="Gene3D" id="1.10.287.130">
    <property type="match status" value="1"/>
</dbReference>
<dbReference type="PROSITE" id="PS50110">
    <property type="entry name" value="RESPONSE_REGULATORY"/>
    <property type="match status" value="1"/>
</dbReference>
<dbReference type="SUPFAM" id="SSF47384">
    <property type="entry name" value="Homodimeric domain of signal transducing histidine kinase"/>
    <property type="match status" value="1"/>
</dbReference>
<dbReference type="SUPFAM" id="SSF52172">
    <property type="entry name" value="CheY-like"/>
    <property type="match status" value="1"/>
</dbReference>
<evidence type="ECO:0000256" key="2">
    <source>
        <dbReference type="ARBA" id="ARBA00004651"/>
    </source>
</evidence>
<dbReference type="CDD" id="cd17546">
    <property type="entry name" value="REC_hyHK_CKI1_RcsC-like"/>
    <property type="match status" value="1"/>
</dbReference>
<evidence type="ECO:0000259" key="16">
    <source>
        <dbReference type="PROSITE" id="PS50112"/>
    </source>
</evidence>
<dbReference type="Proteomes" id="UP001295463">
    <property type="component" value="Chromosome"/>
</dbReference>
<feature type="domain" description="PAS" evidence="16">
    <location>
        <begin position="198"/>
        <end position="268"/>
    </location>
</feature>
<accession>A0ABM9D3V9</accession>
<dbReference type="InterPro" id="IPR011006">
    <property type="entry name" value="CheY-like_superfamily"/>
</dbReference>
<feature type="transmembrane region" description="Helical" evidence="13">
    <location>
        <begin position="36"/>
        <end position="55"/>
    </location>
</feature>
<feature type="transmembrane region" description="Helical" evidence="13">
    <location>
        <begin position="67"/>
        <end position="91"/>
    </location>
</feature>
<dbReference type="Gene3D" id="3.30.565.10">
    <property type="entry name" value="Histidine kinase-like ATPase, C-terminal domain"/>
    <property type="match status" value="1"/>
</dbReference>
<name>A0ABM9D3V9_9BACT</name>
<dbReference type="CDD" id="cd00082">
    <property type="entry name" value="HisKA"/>
    <property type="match status" value="1"/>
</dbReference>
<dbReference type="PANTHER" id="PTHR45339:SF1">
    <property type="entry name" value="HYBRID SIGNAL TRANSDUCTION HISTIDINE KINASE J"/>
    <property type="match status" value="1"/>
</dbReference>
<evidence type="ECO:0000256" key="7">
    <source>
        <dbReference type="ARBA" id="ARBA00022989"/>
    </source>
</evidence>
<feature type="domain" description="Response regulatory" evidence="15">
    <location>
        <begin position="590"/>
        <end position="708"/>
    </location>
</feature>
<dbReference type="PRINTS" id="PR00344">
    <property type="entry name" value="BCTRLSENSOR"/>
</dbReference>
<evidence type="ECO:0000313" key="17">
    <source>
        <dbReference type="EMBL" id="CAH2029895.1"/>
    </source>
</evidence>
<keyword evidence="8" id="KW-0902">Two-component regulatory system</keyword>
<dbReference type="InterPro" id="IPR013656">
    <property type="entry name" value="PAS_4"/>
</dbReference>
<evidence type="ECO:0000256" key="10">
    <source>
        <dbReference type="PROSITE-ProRule" id="PRU00169"/>
    </source>
</evidence>
<feature type="transmembrane region" description="Helical" evidence="13">
    <location>
        <begin position="98"/>
        <end position="120"/>
    </location>
</feature>
<dbReference type="InterPro" id="IPR036890">
    <property type="entry name" value="HATPase_C_sf"/>
</dbReference>
<feature type="region of interest" description="Disordered" evidence="12">
    <location>
        <begin position="564"/>
        <end position="586"/>
    </location>
</feature>
<keyword evidence="6 13" id="KW-0812">Transmembrane</keyword>
<evidence type="ECO:0000259" key="14">
    <source>
        <dbReference type="PROSITE" id="PS50109"/>
    </source>
</evidence>
<dbReference type="InterPro" id="IPR036097">
    <property type="entry name" value="HisK_dim/P_sf"/>
</dbReference>
<evidence type="ECO:0000256" key="8">
    <source>
        <dbReference type="ARBA" id="ARBA00023012"/>
    </source>
</evidence>
<keyword evidence="7 13" id="KW-1133">Transmembrane helix</keyword>
<evidence type="ECO:0000256" key="5">
    <source>
        <dbReference type="ARBA" id="ARBA00022553"/>
    </source>
</evidence>
<sequence>MLYLSLIQNIALLVALSFVHSLLIRRMRQNRVAYPLISGLLFGSVSLVGMMTPVVLQPGLIFDGRSIILAVAGFVCGPITALLAAGIAAAYRGWLGGVGAPMGVAVIAGSAALGVVWHYLRRRSTWCASLPGLYLFGLLVHLWMIACMILLPAAAATLALSNITLPVLLLYPPATLLVCLLFLQMERHIRAEKALELERNHLKSLVSAIPDLLFEIDRSGRYLRCYARDTDALAAPVEELIGKRVHDVLPPAAADVCMDALREAAETGYSRGRQLCLSLPRGDHWFELSVARGTAQQEPGQQFVVLSRDITERKNYEAELERARQAAEVASRAKSEFLANMSHEIRTPMNGIFGMTQLLRFTPLNSRQEEYLRNLETSSRTLLALLNDILDLARIEAGKLFLEDASFSIRRCIADVIEKQAPRLEQKQLQLKTIIADDIPEFLVGDPLRFRQILLNLVGNAVKFTERGGIVVTAEALSLQERGSVIRLEVRDTGIGMSPETLGRAFAPFEQADTSITRPYEGSGLGLAICRRLTELMGGRIWAESTLGKGSRLYVELPFKLPATGESTERETGKAPPPPPAPASQPRDLNILVAEDNDLNAITIKALLTKAGHRSEVVTNGNHALEKWHTGSWDCIIMDIQMPEMDGILATAAIRRQEQVLGGHVPIIALTALAMSGDRDRLLAEGFDGYLAKPVDLQTLRDEIVRVSRHHA</sequence>
<organism evidence="17 18">
    <name type="scientific">Trichlorobacter ammonificans</name>
    <dbReference type="NCBI Taxonomy" id="2916410"/>
    <lineage>
        <taxon>Bacteria</taxon>
        <taxon>Pseudomonadati</taxon>
        <taxon>Thermodesulfobacteriota</taxon>
        <taxon>Desulfuromonadia</taxon>
        <taxon>Geobacterales</taxon>
        <taxon>Geobacteraceae</taxon>
        <taxon>Trichlorobacter</taxon>
    </lineage>
</organism>
<evidence type="ECO:0000256" key="12">
    <source>
        <dbReference type="SAM" id="MobiDB-lite"/>
    </source>
</evidence>
<feature type="modified residue" description="4-aspartylphosphate" evidence="10">
    <location>
        <position position="639"/>
    </location>
</feature>
<dbReference type="InterPro" id="IPR011620">
    <property type="entry name" value="Sig_transdc_His_kinase_LytS_TM"/>
</dbReference>
<dbReference type="InterPro" id="IPR005467">
    <property type="entry name" value="His_kinase_dom"/>
</dbReference>
<keyword evidence="4" id="KW-1003">Cell membrane</keyword>
<dbReference type="InterPro" id="IPR000014">
    <property type="entry name" value="PAS"/>
</dbReference>
<dbReference type="GO" id="GO:0004673">
    <property type="term" value="F:protein histidine kinase activity"/>
    <property type="evidence" value="ECO:0007669"/>
    <property type="project" value="UniProtKB-EC"/>
</dbReference>
<dbReference type="EMBL" id="OW150024">
    <property type="protein sequence ID" value="CAH2029895.1"/>
    <property type="molecule type" value="Genomic_DNA"/>
</dbReference>
<dbReference type="EC" id="2.7.13.3" evidence="3"/>
<dbReference type="PROSITE" id="PS50112">
    <property type="entry name" value="PAS"/>
    <property type="match status" value="1"/>
</dbReference>
<reference evidence="17 18" key="1">
    <citation type="submission" date="2022-03" db="EMBL/GenBank/DDBJ databases">
        <authorList>
            <person name="Koch H."/>
        </authorList>
    </citation>
    <scope>NUCLEOTIDE SEQUENCE [LARGE SCALE GENOMIC DNA]</scope>
    <source>
        <strain evidence="17 18">G1</strain>
    </source>
</reference>
<evidence type="ECO:0000256" key="1">
    <source>
        <dbReference type="ARBA" id="ARBA00000085"/>
    </source>
</evidence>
<dbReference type="Gene3D" id="3.40.50.2300">
    <property type="match status" value="1"/>
</dbReference>
<comment type="subcellular location">
    <subcellularLocation>
        <location evidence="2">Cell membrane</location>
        <topology evidence="2">Multi-pass membrane protein</topology>
    </subcellularLocation>
</comment>
<dbReference type="SMART" id="SM00388">
    <property type="entry name" value="HisKA"/>
    <property type="match status" value="1"/>
</dbReference>
<keyword evidence="18" id="KW-1185">Reference proteome</keyword>
<dbReference type="InterPro" id="IPR003594">
    <property type="entry name" value="HATPase_dom"/>
</dbReference>
<keyword evidence="17" id="KW-0418">Kinase</keyword>
<comment type="catalytic activity">
    <reaction evidence="1">
        <text>ATP + protein L-histidine = ADP + protein N-phospho-L-histidine.</text>
        <dbReference type="EC" id="2.7.13.3"/>
    </reaction>
</comment>
<proteinExistence type="predicted"/>
<evidence type="ECO:0000256" key="9">
    <source>
        <dbReference type="ARBA" id="ARBA00023136"/>
    </source>
</evidence>
<dbReference type="SMART" id="SM00091">
    <property type="entry name" value="PAS"/>
    <property type="match status" value="1"/>
</dbReference>
<evidence type="ECO:0000313" key="18">
    <source>
        <dbReference type="Proteomes" id="UP001295463"/>
    </source>
</evidence>
<feature type="transmembrane region" description="Helical" evidence="13">
    <location>
        <begin position="6"/>
        <end position="24"/>
    </location>
</feature>
<dbReference type="RefSeq" id="WP_305730874.1">
    <property type="nucleotide sequence ID" value="NZ_OW150024.1"/>
</dbReference>
<dbReference type="Pfam" id="PF00512">
    <property type="entry name" value="HisKA"/>
    <property type="match status" value="1"/>
</dbReference>
<dbReference type="Pfam" id="PF02518">
    <property type="entry name" value="HATPase_c"/>
    <property type="match status" value="1"/>
</dbReference>
<dbReference type="InterPro" id="IPR003661">
    <property type="entry name" value="HisK_dim/P_dom"/>
</dbReference>
<gene>
    <name evidence="17" type="ORF">GEAMG1_0073</name>
</gene>
<dbReference type="CDD" id="cd00130">
    <property type="entry name" value="PAS"/>
    <property type="match status" value="1"/>
</dbReference>
<dbReference type="Pfam" id="PF08448">
    <property type="entry name" value="PAS_4"/>
    <property type="match status" value="1"/>
</dbReference>